<dbReference type="InterPro" id="IPR011335">
    <property type="entry name" value="Restrct_endonuc-II-like"/>
</dbReference>
<proteinExistence type="predicted"/>
<dbReference type="RefSeq" id="WP_211293034.1">
    <property type="nucleotide sequence ID" value="NZ_CP082213.1"/>
</dbReference>
<dbReference type="SUPFAM" id="SSF52980">
    <property type="entry name" value="Restriction endonuclease-like"/>
    <property type="match status" value="1"/>
</dbReference>
<reference evidence="1 2" key="1">
    <citation type="submission" date="2021-08" db="EMBL/GenBank/DDBJ databases">
        <title>Genome sequences of Xanthomonas cucurbitae isolates from 5 Midwestern US states.</title>
        <authorList>
            <person name="Hind S.R."/>
        </authorList>
    </citation>
    <scope>NUCLEOTIDE SEQUENCE [LARGE SCALE GENOMIC DNA]</scope>
    <source>
        <strain evidence="1 2">OH_261</strain>
    </source>
</reference>
<evidence type="ECO:0000313" key="1">
    <source>
        <dbReference type="EMBL" id="WDM70381.1"/>
    </source>
</evidence>
<evidence type="ECO:0008006" key="3">
    <source>
        <dbReference type="Google" id="ProtNLM"/>
    </source>
</evidence>
<protein>
    <recommendedName>
        <fullName evidence="3">Restriction endonuclease type IV Mrr domain-containing protein</fullName>
    </recommendedName>
</protein>
<dbReference type="EMBL" id="CP082214">
    <property type="protein sequence ID" value="WDM70381.1"/>
    <property type="molecule type" value="Genomic_DNA"/>
</dbReference>
<sequence length="352" mass="39832">MTKGQQVLLKGPRMEELLRSYFLKAGYYVVRGVPFIYEGFDVTDIDLWLYSRTSSVSREITLVDAKNKKTPQAIERIFWVQGLRIATKATNAVVATTEKRQEVKDFGRDLGILVLDGTFLGKLDKADDPNALRFSDEEFFSRIDDYSLSKLDGDWRGRIAHSKSLLAKSLSFDSCNEWLMQGKFFAEQSITKSNQREVALRCLYMVCSFIGIAVDFCMKEISFHEQSERCVLIKDGFTYGSKGSAGLKKILNVSIGLIEQHASDGAATARQVRSSIERQLANLNTAVLGEFFAKQDVARTLFAVAKEFEQLAMSRDFSSDTTATPELRSMLYCLLDYWELDRVMFSTVLKDS</sequence>
<gene>
    <name evidence="1" type="ORF">K6978_13190</name>
</gene>
<evidence type="ECO:0000313" key="2">
    <source>
        <dbReference type="Proteomes" id="UP001214201"/>
    </source>
</evidence>
<accession>A0ABY7Y973</accession>
<keyword evidence="2" id="KW-1185">Reference proteome</keyword>
<name>A0ABY7Y973_9XANT</name>
<dbReference type="Proteomes" id="UP001214201">
    <property type="component" value="Chromosome"/>
</dbReference>
<organism evidence="1 2">
    <name type="scientific">Xanthomonas cucurbitae</name>
    <dbReference type="NCBI Taxonomy" id="56453"/>
    <lineage>
        <taxon>Bacteria</taxon>
        <taxon>Pseudomonadati</taxon>
        <taxon>Pseudomonadota</taxon>
        <taxon>Gammaproteobacteria</taxon>
        <taxon>Lysobacterales</taxon>
        <taxon>Lysobacteraceae</taxon>
        <taxon>Xanthomonas</taxon>
    </lineage>
</organism>